<dbReference type="Proteomes" id="UP000291920">
    <property type="component" value="Unassembled WGS sequence"/>
</dbReference>
<comment type="caution">
    <text evidence="1">The sequence shown here is derived from an EMBL/GenBank/DDBJ whole genome shotgun (WGS) entry which is preliminary data.</text>
</comment>
<dbReference type="Pfam" id="PF25310">
    <property type="entry name" value="VG15"/>
    <property type="match status" value="1"/>
</dbReference>
<dbReference type="AlphaFoldDB" id="A0A4Q5AIJ2"/>
<evidence type="ECO:0000313" key="1">
    <source>
        <dbReference type="EMBL" id="RYQ29994.1"/>
    </source>
</evidence>
<evidence type="ECO:0000313" key="2">
    <source>
        <dbReference type="Proteomes" id="UP000291920"/>
    </source>
</evidence>
<accession>A0A4Q5AIJ2</accession>
<proteinExistence type="predicted"/>
<dbReference type="InterPro" id="IPR057369">
    <property type="entry name" value="VG15"/>
</dbReference>
<protein>
    <submittedName>
        <fullName evidence="1">Phage protein</fullName>
    </submittedName>
</protein>
<dbReference type="EMBL" id="RYUT01000003">
    <property type="protein sequence ID" value="RYQ29994.1"/>
    <property type="molecule type" value="Genomic_DNA"/>
</dbReference>
<organism evidence="1 2">
    <name type="scientific">Bifidobacterium pseudolongum subsp. globosum</name>
    <dbReference type="NCBI Taxonomy" id="1690"/>
    <lineage>
        <taxon>Bacteria</taxon>
        <taxon>Bacillati</taxon>
        <taxon>Actinomycetota</taxon>
        <taxon>Actinomycetes</taxon>
        <taxon>Bifidobacteriales</taxon>
        <taxon>Bifidobacteriaceae</taxon>
        <taxon>Bifidobacterium</taxon>
    </lineage>
</organism>
<reference evidence="1 2" key="1">
    <citation type="submission" date="2018-12" db="EMBL/GenBank/DDBJ databases">
        <title>Unveiling genomic diversity among members of the Bifidobacterium pseudolongum species, a widely distributed gut commensal of the animal kingdom.</title>
        <authorList>
            <person name="Lugli G.A."/>
            <person name="Duranti S."/>
            <person name="Albert K."/>
            <person name="Mancabelli L."/>
            <person name="Napoli S."/>
            <person name="Viappiani A."/>
            <person name="Anzalone R."/>
            <person name="Longhi G."/>
            <person name="Milani C."/>
            <person name="Turroni F."/>
            <person name="Alessandri G."/>
            <person name="Sela D.A."/>
            <person name="Van Sinderen D."/>
            <person name="Ventura M."/>
        </authorList>
    </citation>
    <scope>NUCLEOTIDE SEQUENCE [LARGE SCALE GENOMIC DNA]</scope>
    <source>
        <strain evidence="1 2">2017B</strain>
    </source>
</reference>
<sequence length="383" mass="43704">MEARTQRDLLLETVPALVERHGDIAATAAAEWYERVRLKDTGQARYDAVLAECFPSQAVQDSIRWKAGVLWGDPEQMARFLMNATDRWVKYSGRATIMQNVSRDHARYAIVPQGKACAYCTMIASRGFDYHRLETAKAAMHDHCGCQPCPQWDAKKCYISGYDPDAMLDQYEQAVKAVDKDRPAYLDDLHTNGRENEILEVMRRQHPSEYTDGVHGYSPERRDRGKQSVGDLNLATWADYRASLAERFIAANNPEWKLPPEQPTEVPRWWRDDPDLPELTVKHLNHLLYGSGERTGTGRQVASDWRYSGGHMHGYGWIADGTEFPENWSCDDILRNINQVIMQGNRSPRGIYSCVIGNREMKVAVNPRGKILSAYLVRRQDGK</sequence>
<name>A0A4Q5AIJ2_9BIFI</name>
<gene>
    <name evidence="1" type="ORF">PG2017B_1277</name>
</gene>